<dbReference type="Proteomes" id="UP000287188">
    <property type="component" value="Unassembled WGS sequence"/>
</dbReference>
<sequence>MMLAIRNKQMMTFIALIVLTLLLIAFIIVSVAHINIGQALHIIPSVAFPYF</sequence>
<keyword evidence="2" id="KW-1185">Reference proteome</keyword>
<proteinExistence type="predicted"/>
<evidence type="ECO:0000313" key="1">
    <source>
        <dbReference type="EMBL" id="GCE23474.1"/>
    </source>
</evidence>
<name>A0A402AWP6_9CHLR</name>
<protein>
    <submittedName>
        <fullName evidence="1">Uncharacterized protein</fullName>
    </submittedName>
</protein>
<dbReference type="EMBL" id="BIFS01000002">
    <property type="protein sequence ID" value="GCE23474.1"/>
    <property type="molecule type" value="Genomic_DNA"/>
</dbReference>
<gene>
    <name evidence="1" type="ORF">KDK_72740</name>
</gene>
<organism evidence="1 2">
    <name type="scientific">Dictyobacter kobayashii</name>
    <dbReference type="NCBI Taxonomy" id="2014872"/>
    <lineage>
        <taxon>Bacteria</taxon>
        <taxon>Bacillati</taxon>
        <taxon>Chloroflexota</taxon>
        <taxon>Ktedonobacteria</taxon>
        <taxon>Ktedonobacterales</taxon>
        <taxon>Dictyobacteraceae</taxon>
        <taxon>Dictyobacter</taxon>
    </lineage>
</organism>
<dbReference type="AlphaFoldDB" id="A0A402AWP6"/>
<evidence type="ECO:0000313" key="2">
    <source>
        <dbReference type="Proteomes" id="UP000287188"/>
    </source>
</evidence>
<comment type="caution">
    <text evidence="1">The sequence shown here is derived from an EMBL/GenBank/DDBJ whole genome shotgun (WGS) entry which is preliminary data.</text>
</comment>
<reference evidence="2" key="1">
    <citation type="submission" date="2018-12" db="EMBL/GenBank/DDBJ databases">
        <title>Tengunoibacter tsumagoiensis gen. nov., sp. nov., Dictyobacter kobayashii sp. nov., D. alpinus sp. nov., and D. joshuensis sp. nov. and description of Dictyobacteraceae fam. nov. within the order Ktedonobacterales isolated from Tengu-no-mugimeshi.</title>
        <authorList>
            <person name="Wang C.M."/>
            <person name="Zheng Y."/>
            <person name="Sakai Y."/>
            <person name="Toyoda A."/>
            <person name="Minakuchi Y."/>
            <person name="Abe K."/>
            <person name="Yokota A."/>
            <person name="Yabe S."/>
        </authorList>
    </citation>
    <scope>NUCLEOTIDE SEQUENCE [LARGE SCALE GENOMIC DNA]</scope>
    <source>
        <strain evidence="2">Uno11</strain>
    </source>
</reference>
<accession>A0A402AWP6</accession>